<proteinExistence type="predicted"/>
<name>A0A8S5PXJ6_9CAUD</name>
<organism evidence="1">
    <name type="scientific">Myoviridae sp. ctgsk7</name>
    <dbReference type="NCBI Taxonomy" id="2825151"/>
    <lineage>
        <taxon>Viruses</taxon>
        <taxon>Duplodnaviria</taxon>
        <taxon>Heunggongvirae</taxon>
        <taxon>Uroviricota</taxon>
        <taxon>Caudoviricetes</taxon>
    </lineage>
</organism>
<evidence type="ECO:0000313" key="1">
    <source>
        <dbReference type="EMBL" id="DAE11480.1"/>
    </source>
</evidence>
<protein>
    <submittedName>
        <fullName evidence="1">Uncharacterized protein</fullName>
    </submittedName>
</protein>
<dbReference type="EMBL" id="BK015533">
    <property type="protein sequence ID" value="DAE11480.1"/>
    <property type="molecule type" value="Genomic_DNA"/>
</dbReference>
<reference evidence="1" key="1">
    <citation type="journal article" date="2021" name="Proc. Natl. Acad. Sci. U.S.A.">
        <title>A Catalog of Tens of Thousands of Viruses from Human Metagenomes Reveals Hidden Associations with Chronic Diseases.</title>
        <authorList>
            <person name="Tisza M.J."/>
            <person name="Buck C.B."/>
        </authorList>
    </citation>
    <scope>NUCLEOTIDE SEQUENCE</scope>
    <source>
        <strain evidence="1">Ctgsk7</strain>
    </source>
</reference>
<sequence length="217" mass="24965">MRKAVKDSEVEVQEVGTKIKWFKAPEIHELQNAIEKGKIKIKKHVDIRKMSIIRVDHVTINIQIDDVIYKLEDNTNNNYIAEWKKGPGHFIRKDIRKGTVVLSGKEIGPYVEICYASKDGFLKKALIRVAYELTDSELTEEGLVEEIKKWDSYNILHGKIQGLYYTIIKIVGANEDYSKKEILTKDIENLEELAATTDFVEYQAEDSTVEESSNPLF</sequence>
<accession>A0A8S5PXJ6</accession>